<dbReference type="EMBL" id="PPGH01000035">
    <property type="protein sequence ID" value="PQJ96069.1"/>
    <property type="molecule type" value="Genomic_DNA"/>
</dbReference>
<gene>
    <name evidence="1" type="ORF">CXB77_09580</name>
</gene>
<comment type="caution">
    <text evidence="1">The sequence shown here is derived from an EMBL/GenBank/DDBJ whole genome shotgun (WGS) entry which is preliminary data.</text>
</comment>
<evidence type="ECO:0000313" key="2">
    <source>
        <dbReference type="Proteomes" id="UP000239936"/>
    </source>
</evidence>
<organism evidence="1 2">
    <name type="scientific">Chromatium okenii</name>
    <dbReference type="NCBI Taxonomy" id="61644"/>
    <lineage>
        <taxon>Bacteria</taxon>
        <taxon>Pseudomonadati</taxon>
        <taxon>Pseudomonadota</taxon>
        <taxon>Gammaproteobacteria</taxon>
        <taxon>Chromatiales</taxon>
        <taxon>Chromatiaceae</taxon>
        <taxon>Chromatium</taxon>
    </lineage>
</organism>
<dbReference type="Pfam" id="PF10387">
    <property type="entry name" value="DUF2442"/>
    <property type="match status" value="1"/>
</dbReference>
<protein>
    <submittedName>
        <fullName evidence="1">DUF2442 domain-containing protein</fullName>
    </submittedName>
</protein>
<evidence type="ECO:0000313" key="1">
    <source>
        <dbReference type="EMBL" id="PQJ96069.1"/>
    </source>
</evidence>
<reference evidence="1 2" key="1">
    <citation type="submission" date="2018-01" db="EMBL/GenBank/DDBJ databases">
        <title>The complete genome sequence of Chromatium okenii LaCa, a purple sulfur bacterium with a turbulent life.</title>
        <authorList>
            <person name="Luedin S.M."/>
            <person name="Liechti N."/>
            <person name="Storelli N."/>
            <person name="Danza F."/>
            <person name="Wittwer M."/>
            <person name="Pothier J.F."/>
            <person name="Tonolla M.A."/>
        </authorList>
    </citation>
    <scope>NUCLEOTIDE SEQUENCE [LARGE SCALE GENOMIC DNA]</scope>
    <source>
        <strain evidence="1 2">LaCa</strain>
    </source>
</reference>
<dbReference type="RefSeq" id="WP_105073707.1">
    <property type="nucleotide sequence ID" value="NZ_PPGH01000035.1"/>
</dbReference>
<accession>A0A2S7XQQ3</accession>
<name>A0A2S7XQQ3_9GAMM</name>
<dbReference type="AlphaFoldDB" id="A0A2S7XQQ3"/>
<proteinExistence type="predicted"/>
<sequence>MCMLPKTVRMDDNNLWVELHDGRTVGVPLAWFPRLLAATPEQRNDFELSPRGIHWDLLDEDIAIAGLLAGVGDMTTHRCKAA</sequence>
<dbReference type="InterPro" id="IPR018841">
    <property type="entry name" value="DUF2442"/>
</dbReference>
<dbReference type="Proteomes" id="UP000239936">
    <property type="component" value="Unassembled WGS sequence"/>
</dbReference>
<dbReference type="Gene3D" id="3.30.2020.40">
    <property type="entry name" value="Uncharacterised protein PF10387, DUF2442"/>
    <property type="match status" value="1"/>
</dbReference>
<dbReference type="OrthoDB" id="9807561at2"/>
<keyword evidence="2" id="KW-1185">Reference proteome</keyword>